<reference evidence="2" key="1">
    <citation type="journal article" date="2021" name="Genome Biol. Evol.">
        <title>A High-Quality Reference Genome for a Parasitic Bivalve with Doubly Uniparental Inheritance (Bivalvia: Unionida).</title>
        <authorList>
            <person name="Smith C.H."/>
        </authorList>
    </citation>
    <scope>NUCLEOTIDE SEQUENCE</scope>
    <source>
        <strain evidence="2">CHS0354</strain>
    </source>
</reference>
<feature type="region of interest" description="Disordered" evidence="1">
    <location>
        <begin position="60"/>
        <end position="80"/>
    </location>
</feature>
<evidence type="ECO:0000313" key="3">
    <source>
        <dbReference type="Proteomes" id="UP001195483"/>
    </source>
</evidence>
<organism evidence="2 3">
    <name type="scientific">Potamilus streckersoni</name>
    <dbReference type="NCBI Taxonomy" id="2493646"/>
    <lineage>
        <taxon>Eukaryota</taxon>
        <taxon>Metazoa</taxon>
        <taxon>Spiralia</taxon>
        <taxon>Lophotrochozoa</taxon>
        <taxon>Mollusca</taxon>
        <taxon>Bivalvia</taxon>
        <taxon>Autobranchia</taxon>
        <taxon>Heteroconchia</taxon>
        <taxon>Palaeoheterodonta</taxon>
        <taxon>Unionida</taxon>
        <taxon>Unionoidea</taxon>
        <taxon>Unionidae</taxon>
        <taxon>Ambleminae</taxon>
        <taxon>Lampsilini</taxon>
        <taxon>Potamilus</taxon>
    </lineage>
</organism>
<accession>A0AAE0TKS7</accession>
<evidence type="ECO:0000256" key="1">
    <source>
        <dbReference type="SAM" id="MobiDB-lite"/>
    </source>
</evidence>
<dbReference type="Proteomes" id="UP001195483">
    <property type="component" value="Unassembled WGS sequence"/>
</dbReference>
<dbReference type="AlphaFoldDB" id="A0AAE0TKS7"/>
<reference evidence="2" key="3">
    <citation type="submission" date="2023-05" db="EMBL/GenBank/DDBJ databases">
        <authorList>
            <person name="Smith C.H."/>
        </authorList>
    </citation>
    <scope>NUCLEOTIDE SEQUENCE</scope>
    <source>
        <strain evidence="2">CHS0354</strain>
        <tissue evidence="2">Mantle</tissue>
    </source>
</reference>
<proteinExistence type="predicted"/>
<protein>
    <submittedName>
        <fullName evidence="2">Uncharacterized protein</fullName>
    </submittedName>
</protein>
<reference evidence="2" key="2">
    <citation type="journal article" date="2021" name="Genome Biol. Evol.">
        <title>Developing a high-quality reference genome for a parasitic bivalve with doubly uniparental inheritance (Bivalvia: Unionida).</title>
        <authorList>
            <person name="Smith C.H."/>
        </authorList>
    </citation>
    <scope>NUCLEOTIDE SEQUENCE</scope>
    <source>
        <strain evidence="2">CHS0354</strain>
        <tissue evidence="2">Mantle</tissue>
    </source>
</reference>
<sequence>MTDSNETTPCTVMRDISSIQPAARSFLIPVCAVLFLVNKHNAKVTEDAAQLQTRTPFMGAFPSSLETNGSQPTNNAKLVP</sequence>
<evidence type="ECO:0000313" key="2">
    <source>
        <dbReference type="EMBL" id="KAK3612056.1"/>
    </source>
</evidence>
<name>A0AAE0TKS7_9BIVA</name>
<dbReference type="EMBL" id="JAEAOA010001325">
    <property type="protein sequence ID" value="KAK3612056.1"/>
    <property type="molecule type" value="Genomic_DNA"/>
</dbReference>
<gene>
    <name evidence="2" type="ORF">CHS0354_021740</name>
</gene>
<keyword evidence="3" id="KW-1185">Reference proteome</keyword>
<comment type="caution">
    <text evidence="2">The sequence shown here is derived from an EMBL/GenBank/DDBJ whole genome shotgun (WGS) entry which is preliminary data.</text>
</comment>
<feature type="compositionally biased region" description="Polar residues" evidence="1">
    <location>
        <begin position="64"/>
        <end position="80"/>
    </location>
</feature>